<comment type="caution">
    <text evidence="3">The sequence shown here is derived from an EMBL/GenBank/DDBJ whole genome shotgun (WGS) entry which is preliminary data.</text>
</comment>
<dbReference type="GO" id="GO:0008283">
    <property type="term" value="P:cell population proliferation"/>
    <property type="evidence" value="ECO:0007669"/>
    <property type="project" value="InterPro"/>
</dbReference>
<dbReference type="InterPro" id="IPR038904">
    <property type="entry name" value="BRAT1"/>
</dbReference>
<dbReference type="PANTHER" id="PTHR21331:SF2">
    <property type="entry name" value="BRCA1-ASSOCIATED ATM ACTIVATOR 1"/>
    <property type="match status" value="1"/>
</dbReference>
<protein>
    <submittedName>
        <fullName evidence="3">Uncharacterized protein</fullName>
    </submittedName>
</protein>
<dbReference type="GO" id="GO:0006974">
    <property type="term" value="P:DNA damage response"/>
    <property type="evidence" value="ECO:0007669"/>
    <property type="project" value="InterPro"/>
</dbReference>
<proteinExistence type="predicted"/>
<keyword evidence="4" id="KW-1185">Reference proteome</keyword>
<reference evidence="3 4" key="1">
    <citation type="submission" date="2017-03" db="EMBL/GenBank/DDBJ databases">
        <title>Genome of the blue death feigning beetle - Asbolus verrucosus.</title>
        <authorList>
            <person name="Rider S.D."/>
        </authorList>
    </citation>
    <scope>NUCLEOTIDE SEQUENCE [LARGE SCALE GENOMIC DNA]</scope>
    <source>
        <strain evidence="3">Butters</strain>
        <tissue evidence="3">Head and leg muscle</tissue>
    </source>
</reference>
<dbReference type="PANTHER" id="PTHR21331">
    <property type="entry name" value="BRCA1-ASSOCIATED ATM ACTIVATOR 1"/>
    <property type="match status" value="1"/>
</dbReference>
<sequence>MESAVVHYQLKIKRLLEKFFGSECQTNSDIDNYLDKLLVYLSPQEKAELEATLITLPVFTEWITRAVAIWSTNGTTPATNIATFTLNLASLLSKNEDRFCSLNNNNFFIKLVNVLKARQPEAAPSVKLAYIKLLSSFLEHKSGIEWMIACSFWEDILRFSLTPEKADISRESHTLMSKILEQTIDHDENFCNNVVKRIMLPLGETIYKSIKAFTEQIAVTNETMSQSLSSTLQLIGNILEYFLEGILLDQKDFRVALIFLKNFHLEERISDFMLIAQNKCLVFDLGKIMFIMQFLELYVNVVSNNFSEADIKNSVHKMINFFVVNISKGKFENFLKFCNFGHLYWNLIGSKILHHQVGNDNEAIYFANQLIVLKVMPNFCLIVKYCFSLSDLEELLLIDELRDVFVQKIFKMLCQELIRVAYIWRDFLISQTNLFEIGRETLLYAMQSRKYYSKDKAVIVFQTLIYVLKDFTSAIIKSSEKLEIVTKEISYFSLLFEVLAIFIEEFTITWKDGFEAIDVLAVSFEFLSLPNWPVEIVVKVLKLINISIAKYMSPNLALLIDRTTDSTVDLLGTLLYSKLHDDESQVKETALEVICTMSCMSTSSK</sequence>
<dbReference type="AlphaFoldDB" id="A0A482VL04"/>
<evidence type="ECO:0000313" key="4">
    <source>
        <dbReference type="Proteomes" id="UP000292052"/>
    </source>
</evidence>
<comment type="subcellular location">
    <subcellularLocation>
        <location evidence="1">Cytoplasm</location>
    </subcellularLocation>
</comment>
<organism evidence="3 4">
    <name type="scientific">Asbolus verrucosus</name>
    <name type="common">Desert ironclad beetle</name>
    <dbReference type="NCBI Taxonomy" id="1661398"/>
    <lineage>
        <taxon>Eukaryota</taxon>
        <taxon>Metazoa</taxon>
        <taxon>Ecdysozoa</taxon>
        <taxon>Arthropoda</taxon>
        <taxon>Hexapoda</taxon>
        <taxon>Insecta</taxon>
        <taxon>Pterygota</taxon>
        <taxon>Neoptera</taxon>
        <taxon>Endopterygota</taxon>
        <taxon>Coleoptera</taxon>
        <taxon>Polyphaga</taxon>
        <taxon>Cucujiformia</taxon>
        <taxon>Tenebrionidae</taxon>
        <taxon>Pimeliinae</taxon>
        <taxon>Asbolus</taxon>
    </lineage>
</organism>
<keyword evidence="2" id="KW-0963">Cytoplasm</keyword>
<gene>
    <name evidence="3" type="ORF">BDFB_004777</name>
</gene>
<evidence type="ECO:0000256" key="2">
    <source>
        <dbReference type="ARBA" id="ARBA00022490"/>
    </source>
</evidence>
<dbReference type="GO" id="GO:0005634">
    <property type="term" value="C:nucleus"/>
    <property type="evidence" value="ECO:0007669"/>
    <property type="project" value="TreeGrafter"/>
</dbReference>
<accession>A0A482VL04</accession>
<name>A0A482VL04_ASBVE</name>
<dbReference type="GO" id="GO:0005737">
    <property type="term" value="C:cytoplasm"/>
    <property type="evidence" value="ECO:0007669"/>
    <property type="project" value="UniProtKB-SubCell"/>
</dbReference>
<evidence type="ECO:0000256" key="1">
    <source>
        <dbReference type="ARBA" id="ARBA00004496"/>
    </source>
</evidence>
<dbReference type="EMBL" id="QDEB01092478">
    <property type="protein sequence ID" value="RZC33048.1"/>
    <property type="molecule type" value="Genomic_DNA"/>
</dbReference>
<evidence type="ECO:0000313" key="3">
    <source>
        <dbReference type="EMBL" id="RZC33048.1"/>
    </source>
</evidence>
<dbReference type="OrthoDB" id="10057956at2759"/>
<dbReference type="Proteomes" id="UP000292052">
    <property type="component" value="Unassembled WGS sequence"/>
</dbReference>